<protein>
    <recommendedName>
        <fullName evidence="3">Nicotinic acid mononucleotide adenyltransferase</fullName>
    </recommendedName>
</protein>
<proteinExistence type="predicted"/>
<dbReference type="PROSITE" id="PS51257">
    <property type="entry name" value="PROKAR_LIPOPROTEIN"/>
    <property type="match status" value="1"/>
</dbReference>
<evidence type="ECO:0000313" key="1">
    <source>
        <dbReference type="EMBL" id="SIS39796.1"/>
    </source>
</evidence>
<dbReference type="Proteomes" id="UP000185728">
    <property type="component" value="Unassembled WGS sequence"/>
</dbReference>
<reference evidence="1 2" key="1">
    <citation type="submission" date="2017-01" db="EMBL/GenBank/DDBJ databases">
        <authorList>
            <person name="Varghese N."/>
            <person name="Submissions S."/>
        </authorList>
    </citation>
    <scope>NUCLEOTIDE SEQUENCE [LARGE SCALE GENOMIC DNA]</scope>
    <source>
        <strain evidence="1 2">DSM 2061</strain>
    </source>
</reference>
<organism evidence="1 2">
    <name type="scientific">Zobellia uliginosa</name>
    <dbReference type="NCBI Taxonomy" id="143224"/>
    <lineage>
        <taxon>Bacteria</taxon>
        <taxon>Pseudomonadati</taxon>
        <taxon>Bacteroidota</taxon>
        <taxon>Flavobacteriia</taxon>
        <taxon>Flavobacteriales</taxon>
        <taxon>Flavobacteriaceae</taxon>
        <taxon>Zobellia</taxon>
    </lineage>
</organism>
<evidence type="ECO:0000313" key="2">
    <source>
        <dbReference type="Proteomes" id="UP000185728"/>
    </source>
</evidence>
<accession>A0ABY1KIV4</accession>
<comment type="caution">
    <text evidence="1">The sequence shown here is derived from an EMBL/GenBank/DDBJ whole genome shotgun (WGS) entry which is preliminary data.</text>
</comment>
<keyword evidence="2" id="KW-1185">Reference proteome</keyword>
<name>A0ABY1KIV4_9FLAO</name>
<gene>
    <name evidence="1" type="ORF">SAMN05421766_101497</name>
</gene>
<dbReference type="EMBL" id="FTOB01000001">
    <property type="protein sequence ID" value="SIS39796.1"/>
    <property type="molecule type" value="Genomic_DNA"/>
</dbReference>
<sequence>MIDFSRVNYNTKIMKAKLLLTSVLMGVLMTSCYTEVIVEDEYIDEPVYNTSQVLHAYDLWYVDINATRGNGEVPFLQRAFTVSFDRGTLYANNNIVGIGKTGNGFGIDVGFYDPLRGAVEIDHDVDGQWLLDVFPVNGNTIELYDARSDTSYFLKGYQVGNFDYDMVFYDNINYFLQEYDAWEKTYTSLEGALNEFDSENFLQFNPGYFRSSIDAPGTRLVDLQWDFEGNYSVYDIENDETLKTLTLDYRSSSNDYFELYVINDSTIELYHPRSKTVYEFRGRGYQQYLKAGKGAVEKKRKKTSNPIMKVKRSRDI</sequence>
<evidence type="ECO:0008006" key="3">
    <source>
        <dbReference type="Google" id="ProtNLM"/>
    </source>
</evidence>